<evidence type="ECO:0000259" key="3">
    <source>
        <dbReference type="Pfam" id="PF02470"/>
    </source>
</evidence>
<keyword evidence="2" id="KW-1133">Transmembrane helix</keyword>
<dbReference type="EMBL" id="LQPR01000021">
    <property type="protein sequence ID" value="ORW72909.1"/>
    <property type="molecule type" value="Genomic_DNA"/>
</dbReference>
<evidence type="ECO:0000313" key="5">
    <source>
        <dbReference type="EMBL" id="ORW72909.1"/>
    </source>
</evidence>
<dbReference type="InterPro" id="IPR003399">
    <property type="entry name" value="Mce/MlaD"/>
</dbReference>
<evidence type="ECO:0000256" key="1">
    <source>
        <dbReference type="SAM" id="MobiDB-lite"/>
    </source>
</evidence>
<accession>A0AAJ3NSU3</accession>
<dbReference type="NCBIfam" id="TIGR00996">
    <property type="entry name" value="Mtu_fam_mce"/>
    <property type="match status" value="1"/>
</dbReference>
<evidence type="ECO:0000313" key="6">
    <source>
        <dbReference type="Proteomes" id="UP000193387"/>
    </source>
</evidence>
<comment type="caution">
    <text evidence="5">The sequence shown here is derived from an EMBL/GenBank/DDBJ whole genome shotgun (WGS) entry which is preliminary data.</text>
</comment>
<dbReference type="AlphaFoldDB" id="A0AAJ3NSU3"/>
<protein>
    <submittedName>
        <fullName evidence="5">Mammalian cell entry protein</fullName>
    </submittedName>
</protein>
<organism evidence="5 6">
    <name type="scientific">Mycobacterium saskatchewanense</name>
    <dbReference type="NCBI Taxonomy" id="220927"/>
    <lineage>
        <taxon>Bacteria</taxon>
        <taxon>Bacillati</taxon>
        <taxon>Actinomycetota</taxon>
        <taxon>Actinomycetes</taxon>
        <taxon>Mycobacteriales</taxon>
        <taxon>Mycobacteriaceae</taxon>
        <taxon>Mycobacterium</taxon>
        <taxon>Mycobacterium simiae complex</taxon>
    </lineage>
</organism>
<dbReference type="InterPro" id="IPR005693">
    <property type="entry name" value="Mce"/>
</dbReference>
<dbReference type="RefSeq" id="WP_085254911.1">
    <property type="nucleotide sequence ID" value="NZ_AP022573.1"/>
</dbReference>
<dbReference type="Pfam" id="PF02470">
    <property type="entry name" value="MlaD"/>
    <property type="match status" value="1"/>
</dbReference>
<keyword evidence="2" id="KW-0472">Membrane</keyword>
<feature type="domain" description="Mce/MlaD" evidence="3">
    <location>
        <begin position="41"/>
        <end position="115"/>
    </location>
</feature>
<dbReference type="InterPro" id="IPR052336">
    <property type="entry name" value="MlaD_Phospholipid_Transporter"/>
</dbReference>
<keyword evidence="2" id="KW-0812">Transmembrane</keyword>
<evidence type="ECO:0000256" key="2">
    <source>
        <dbReference type="SAM" id="Phobius"/>
    </source>
</evidence>
<dbReference type="PANTHER" id="PTHR33371:SF16">
    <property type="entry name" value="MCE-FAMILY PROTEIN MCE3F"/>
    <property type="match status" value="1"/>
</dbReference>
<dbReference type="Proteomes" id="UP000193387">
    <property type="component" value="Unassembled WGS sequence"/>
</dbReference>
<proteinExistence type="predicted"/>
<gene>
    <name evidence="5" type="ORF">AWC23_08615</name>
</gene>
<dbReference type="Pfam" id="PF11887">
    <property type="entry name" value="Mce4_CUP1"/>
    <property type="match status" value="1"/>
</dbReference>
<feature type="region of interest" description="Disordered" evidence="1">
    <location>
        <begin position="397"/>
        <end position="476"/>
    </location>
</feature>
<keyword evidence="6" id="KW-1185">Reference proteome</keyword>
<name>A0AAJ3NSU3_9MYCO</name>
<feature type="domain" description="Mammalian cell entry C-terminal" evidence="4">
    <location>
        <begin position="121"/>
        <end position="291"/>
    </location>
</feature>
<dbReference type="PANTHER" id="PTHR33371">
    <property type="entry name" value="INTERMEMBRANE PHOSPHOLIPID TRANSPORT SYSTEM BINDING PROTEIN MLAD-RELATED"/>
    <property type="match status" value="1"/>
</dbReference>
<dbReference type="InterPro" id="IPR024516">
    <property type="entry name" value="Mce_C"/>
</dbReference>
<sequence length="488" mass="52243">MRLDRRIKIQLVVFTAIAVIAGAIMIFGYIKAPTLLFGVDRYTVTLQLQRAAGLYKNGNVTYRGSEVGRIKEVQLTDSGVQAVLSLKSDIKIPSNLEAQVHSQSAIGEQYVALLPRDATSPPLKNGDVIPVSRTSVPPDINGLLDAANRGLQAIPRGDLETVIGESYTAVGGLGPELSRIVKGSTTLAKDARQNLDPWMTLIDQVQPVLDSQTESSDAIQSWAANLAVITSQLQKRDGELASFLHSGAAAADEARLLVERLKPTLPLLLANLVTVAPVAVTYQPALEQLLVLVPQGVADLQAGLVMNHNTKQSYKGLNLDFNLNLNIPPTCATGFLPVQQQRTPNFEDSPDRPPGDLYCRIPQDAPMTAVRGARNYPCLTRPGKRAPTVKMCESDENYVPLNDGNSWKGDPNATYTGQDVPQLPPGTPPAQGGSPGSPAPVPIPAASYDPATGTYTGPDGHTYTQSDLAQTAPKDRTWQTMLLPPTGN</sequence>
<evidence type="ECO:0000259" key="4">
    <source>
        <dbReference type="Pfam" id="PF11887"/>
    </source>
</evidence>
<feature type="transmembrane region" description="Helical" evidence="2">
    <location>
        <begin position="12"/>
        <end position="30"/>
    </location>
</feature>
<dbReference type="GO" id="GO:0005576">
    <property type="term" value="C:extracellular region"/>
    <property type="evidence" value="ECO:0007669"/>
    <property type="project" value="TreeGrafter"/>
</dbReference>
<reference evidence="5 6" key="1">
    <citation type="submission" date="2016-01" db="EMBL/GenBank/DDBJ databases">
        <title>The new phylogeny of the genus Mycobacterium.</title>
        <authorList>
            <person name="Tarcisio F."/>
            <person name="Conor M."/>
            <person name="Antonella G."/>
            <person name="Elisabetta G."/>
            <person name="Giulia F.S."/>
            <person name="Sara T."/>
            <person name="Anna F."/>
            <person name="Clotilde B."/>
            <person name="Roberto B."/>
            <person name="Veronica D.S."/>
            <person name="Fabio R."/>
            <person name="Monica P."/>
            <person name="Olivier J."/>
            <person name="Enrico T."/>
            <person name="Nicola S."/>
        </authorList>
    </citation>
    <scope>NUCLEOTIDE SEQUENCE [LARGE SCALE GENOMIC DNA]</scope>
    <source>
        <strain evidence="5 6">DSM 44616</strain>
    </source>
</reference>